<reference evidence="1" key="1">
    <citation type="submission" date="2022-01" db="EMBL/GenBank/DDBJ databases">
        <authorList>
            <person name="King R."/>
        </authorList>
    </citation>
    <scope>NUCLEOTIDE SEQUENCE</scope>
</reference>
<proteinExistence type="predicted"/>
<protein>
    <submittedName>
        <fullName evidence="1">Uncharacterized protein</fullName>
    </submittedName>
</protein>
<evidence type="ECO:0000313" key="1">
    <source>
        <dbReference type="EMBL" id="CAH1389375.1"/>
    </source>
</evidence>
<dbReference type="AlphaFoldDB" id="A0A9P0E1U1"/>
<organism evidence="1 2">
    <name type="scientific">Nezara viridula</name>
    <name type="common">Southern green stink bug</name>
    <name type="synonym">Cimex viridulus</name>
    <dbReference type="NCBI Taxonomy" id="85310"/>
    <lineage>
        <taxon>Eukaryota</taxon>
        <taxon>Metazoa</taxon>
        <taxon>Ecdysozoa</taxon>
        <taxon>Arthropoda</taxon>
        <taxon>Hexapoda</taxon>
        <taxon>Insecta</taxon>
        <taxon>Pterygota</taxon>
        <taxon>Neoptera</taxon>
        <taxon>Paraneoptera</taxon>
        <taxon>Hemiptera</taxon>
        <taxon>Heteroptera</taxon>
        <taxon>Panheteroptera</taxon>
        <taxon>Pentatomomorpha</taxon>
        <taxon>Pentatomoidea</taxon>
        <taxon>Pentatomidae</taxon>
        <taxon>Pentatominae</taxon>
        <taxon>Nezara</taxon>
    </lineage>
</organism>
<dbReference type="Proteomes" id="UP001152798">
    <property type="component" value="Chromosome 1"/>
</dbReference>
<keyword evidence="2" id="KW-1185">Reference proteome</keyword>
<dbReference type="EMBL" id="OV725077">
    <property type="protein sequence ID" value="CAH1389375.1"/>
    <property type="molecule type" value="Genomic_DNA"/>
</dbReference>
<evidence type="ECO:0000313" key="2">
    <source>
        <dbReference type="Proteomes" id="UP001152798"/>
    </source>
</evidence>
<sequence length="92" mass="10497">MPEGAHAMVGRLSDRPDGRCENRILPQSRLDCFYFRWVNASFISIRVSTNYGSLLRFPSMPEEDERSSVNLLESSAVRKTVLLCHYLSCLLS</sequence>
<gene>
    <name evidence="1" type="ORF">NEZAVI_LOCUS793</name>
</gene>
<accession>A0A9P0E1U1</accession>
<name>A0A9P0E1U1_NEZVI</name>
<dbReference type="OrthoDB" id="10483105at2759"/>